<evidence type="ECO:0000313" key="3">
    <source>
        <dbReference type="EMBL" id="KAI7753257.1"/>
    </source>
</evidence>
<dbReference type="Pfam" id="PF00407">
    <property type="entry name" value="Bet_v_1"/>
    <property type="match status" value="1"/>
</dbReference>
<dbReference type="InterPro" id="IPR023393">
    <property type="entry name" value="START-like_dom_sf"/>
</dbReference>
<dbReference type="GO" id="GO:0009738">
    <property type="term" value="P:abscisic acid-activated signaling pathway"/>
    <property type="evidence" value="ECO:0007669"/>
    <property type="project" value="InterPro"/>
</dbReference>
<reference evidence="3" key="1">
    <citation type="submission" date="2022-06" db="EMBL/GenBank/DDBJ databases">
        <title>Uncovering the hologenomic basis of an extraordinary plant invasion.</title>
        <authorList>
            <person name="Bieker V.C."/>
            <person name="Martin M.D."/>
            <person name="Gilbert T."/>
            <person name="Hodgins K."/>
            <person name="Battlay P."/>
            <person name="Petersen B."/>
            <person name="Wilson J."/>
        </authorList>
    </citation>
    <scope>NUCLEOTIDE SEQUENCE</scope>
    <source>
        <strain evidence="3">AA19_3_7</strain>
        <tissue evidence="3">Leaf</tissue>
    </source>
</reference>
<dbReference type="InterPro" id="IPR051761">
    <property type="entry name" value="MLP-like_ligand-binding"/>
</dbReference>
<proteinExistence type="inferred from homology"/>
<dbReference type="PRINTS" id="PR00634">
    <property type="entry name" value="BETALLERGEN"/>
</dbReference>
<dbReference type="CDD" id="cd07816">
    <property type="entry name" value="Bet_v1-like"/>
    <property type="match status" value="1"/>
</dbReference>
<dbReference type="GO" id="GO:0010427">
    <property type="term" value="F:abscisic acid binding"/>
    <property type="evidence" value="ECO:0007669"/>
    <property type="project" value="InterPro"/>
</dbReference>
<protein>
    <recommendedName>
        <fullName evidence="2">Bet v I/Major latex protein domain-containing protein</fullName>
    </recommendedName>
</protein>
<sequence>MCIFILSIHFLCHLHIQKFQSSLTFDFDKSASMATTGKLDVEVKVKSDADKLWNAIMDSATIFPKVCPDLYKAVELVEGDGRSVGSVRMVHFAEGSPIVKSSKEKIDELDAAKKKVAYSVIDGDMMQYYKSFKATLEVIPEAEGSIVKWLCEFEKASDEVPNPDIIRDFAAKNFKEIDDYLLKA</sequence>
<dbReference type="SUPFAM" id="SSF55961">
    <property type="entry name" value="Bet v1-like"/>
    <property type="match status" value="1"/>
</dbReference>
<dbReference type="GO" id="GO:0004864">
    <property type="term" value="F:protein phosphatase inhibitor activity"/>
    <property type="evidence" value="ECO:0007669"/>
    <property type="project" value="InterPro"/>
</dbReference>
<dbReference type="FunFam" id="3.30.530.20:FF:000007">
    <property type="entry name" value="Major pollen allergen Bet v 1-A"/>
    <property type="match status" value="1"/>
</dbReference>
<name>A0AAD5D4L4_AMBAR</name>
<organism evidence="3 4">
    <name type="scientific">Ambrosia artemisiifolia</name>
    <name type="common">Common ragweed</name>
    <dbReference type="NCBI Taxonomy" id="4212"/>
    <lineage>
        <taxon>Eukaryota</taxon>
        <taxon>Viridiplantae</taxon>
        <taxon>Streptophyta</taxon>
        <taxon>Embryophyta</taxon>
        <taxon>Tracheophyta</taxon>
        <taxon>Spermatophyta</taxon>
        <taxon>Magnoliopsida</taxon>
        <taxon>eudicotyledons</taxon>
        <taxon>Gunneridae</taxon>
        <taxon>Pentapetalae</taxon>
        <taxon>asterids</taxon>
        <taxon>campanulids</taxon>
        <taxon>Asterales</taxon>
        <taxon>Asteraceae</taxon>
        <taxon>Asteroideae</taxon>
        <taxon>Heliantheae alliance</taxon>
        <taxon>Heliantheae</taxon>
        <taxon>Ambrosia</taxon>
    </lineage>
</organism>
<evidence type="ECO:0000256" key="1">
    <source>
        <dbReference type="ARBA" id="ARBA00009744"/>
    </source>
</evidence>
<dbReference type="Proteomes" id="UP001206925">
    <property type="component" value="Unassembled WGS sequence"/>
</dbReference>
<dbReference type="GO" id="GO:0006952">
    <property type="term" value="P:defense response"/>
    <property type="evidence" value="ECO:0007669"/>
    <property type="project" value="InterPro"/>
</dbReference>
<comment type="caution">
    <text evidence="3">The sequence shown here is derived from an EMBL/GenBank/DDBJ whole genome shotgun (WGS) entry which is preliminary data.</text>
</comment>
<dbReference type="AlphaFoldDB" id="A0AAD5D4L4"/>
<evidence type="ECO:0000259" key="2">
    <source>
        <dbReference type="SMART" id="SM01037"/>
    </source>
</evidence>
<gene>
    <name evidence="3" type="ORF">M8C21_001172</name>
</gene>
<dbReference type="InterPro" id="IPR024949">
    <property type="entry name" value="Bet_v_I_allergen"/>
</dbReference>
<dbReference type="InterPro" id="IPR000916">
    <property type="entry name" value="Bet_v_I/MLP"/>
</dbReference>
<dbReference type="SMART" id="SM01037">
    <property type="entry name" value="Bet_v_1"/>
    <property type="match status" value="1"/>
</dbReference>
<evidence type="ECO:0000313" key="4">
    <source>
        <dbReference type="Proteomes" id="UP001206925"/>
    </source>
</evidence>
<comment type="similarity">
    <text evidence="1">Belongs to the BetVI family.</text>
</comment>
<dbReference type="Gene3D" id="3.30.530.20">
    <property type="match status" value="1"/>
</dbReference>
<dbReference type="GO" id="GO:0038023">
    <property type="term" value="F:signaling receptor activity"/>
    <property type="evidence" value="ECO:0007669"/>
    <property type="project" value="InterPro"/>
</dbReference>
<accession>A0AAD5D4L4</accession>
<dbReference type="PANTHER" id="PTHR31907">
    <property type="entry name" value="MLP-LIKE PROTEIN 423"/>
    <property type="match status" value="1"/>
</dbReference>
<feature type="domain" description="Bet v I/Major latex protein" evidence="2">
    <location>
        <begin position="34"/>
        <end position="184"/>
    </location>
</feature>
<keyword evidence="4" id="KW-1185">Reference proteome</keyword>
<dbReference type="EMBL" id="JAMZMK010005492">
    <property type="protein sequence ID" value="KAI7753257.1"/>
    <property type="molecule type" value="Genomic_DNA"/>
</dbReference>